<organism evidence="1 3">
    <name type="scientific">Chryseobacterium daecheongense</name>
    <dbReference type="NCBI Taxonomy" id="192389"/>
    <lineage>
        <taxon>Bacteria</taxon>
        <taxon>Pseudomonadati</taxon>
        <taxon>Bacteroidota</taxon>
        <taxon>Flavobacteriia</taxon>
        <taxon>Flavobacteriales</taxon>
        <taxon>Weeksellaceae</taxon>
        <taxon>Chryseobacterium group</taxon>
        <taxon>Chryseobacterium</taxon>
    </lineage>
</organism>
<dbReference type="PANTHER" id="PTHR40037">
    <property type="entry name" value="PHOSPHOESTERASE YJCG-RELATED"/>
    <property type="match status" value="1"/>
</dbReference>
<comment type="caution">
    <text evidence="1">The sequence shown here is derived from an EMBL/GenBank/DDBJ whole genome shotgun (WGS) entry which is preliminary data.</text>
</comment>
<dbReference type="Pfam" id="PF13563">
    <property type="entry name" value="2_5_RNA_ligase2"/>
    <property type="match status" value="1"/>
</dbReference>
<accession>A0A3N0VVM3</accession>
<evidence type="ECO:0000313" key="1">
    <source>
        <dbReference type="EMBL" id="ROH96805.1"/>
    </source>
</evidence>
<dbReference type="Gene3D" id="3.90.1140.10">
    <property type="entry name" value="Cyclic phosphodiesterase"/>
    <property type="match status" value="1"/>
</dbReference>
<dbReference type="Proteomes" id="UP000269375">
    <property type="component" value="Unassembled WGS sequence"/>
</dbReference>
<gene>
    <name evidence="2" type="ORF">BCF50_3388</name>
    <name evidence="1" type="ORF">EGI05_13195</name>
</gene>
<dbReference type="OrthoDB" id="1951600at2"/>
<dbReference type="RefSeq" id="WP_123263513.1">
    <property type="nucleotide sequence ID" value="NZ_RJTX01000003.1"/>
</dbReference>
<dbReference type="InterPro" id="IPR009097">
    <property type="entry name" value="Cyclic_Pdiesterase"/>
</dbReference>
<dbReference type="EMBL" id="SOQW01000004">
    <property type="protein sequence ID" value="TDX90820.1"/>
    <property type="molecule type" value="Genomic_DNA"/>
</dbReference>
<dbReference type="Proteomes" id="UP000295709">
    <property type="component" value="Unassembled WGS sequence"/>
</dbReference>
<keyword evidence="4" id="KW-1185">Reference proteome</keyword>
<reference evidence="2 4" key="2">
    <citation type="submission" date="2019-03" db="EMBL/GenBank/DDBJ databases">
        <title>Genomic Encyclopedia of Archaeal and Bacterial Type Strains, Phase II (KMG-II): from individual species to whole genera.</title>
        <authorList>
            <person name="Goeker M."/>
        </authorList>
    </citation>
    <scope>NUCLEOTIDE SEQUENCE [LARGE SCALE GENOMIC DNA]</scope>
    <source>
        <strain evidence="2 4">DSM 15235</strain>
    </source>
</reference>
<evidence type="ECO:0000313" key="2">
    <source>
        <dbReference type="EMBL" id="TDX90820.1"/>
    </source>
</evidence>
<reference evidence="1 3" key="1">
    <citation type="submission" date="2018-11" db="EMBL/GenBank/DDBJ databases">
        <title>Proposal to divide the Flavobacteriaceae and reorganize its genera based on Amino Acid Identity values calculated from whole genome sequences.</title>
        <authorList>
            <person name="Nicholson A.C."/>
            <person name="Gulvik C.A."/>
            <person name="Whitney A.M."/>
            <person name="Humrighouse B.W."/>
            <person name="Bell M."/>
            <person name="Holmes B."/>
            <person name="Steigerwalt A."/>
            <person name="Villarma A."/>
            <person name="Sheth M."/>
            <person name="Batra D."/>
            <person name="Pryor J."/>
            <person name="Bernardet J.-F."/>
            <person name="Hugo C."/>
            <person name="Kampfer P."/>
            <person name="Newman J."/>
            <person name="Mcquiston J.R."/>
        </authorList>
    </citation>
    <scope>NUCLEOTIDE SEQUENCE [LARGE SCALE GENOMIC DNA]</scope>
    <source>
        <strain evidence="1 3">DSM 15235</strain>
    </source>
</reference>
<dbReference type="AlphaFoldDB" id="A0A3N0VVM3"/>
<dbReference type="GO" id="GO:0016874">
    <property type="term" value="F:ligase activity"/>
    <property type="evidence" value="ECO:0007669"/>
    <property type="project" value="UniProtKB-KW"/>
</dbReference>
<sequence>MTKLYFIAIYPPQSIIDEVKVFKTDLAVNYNNSKALKNEAHITLFPPFSREIELENDILVAFQKIDTHIPPFEITLDGFGGFPNKNPVLYIKPETSEPLKDLYNRVKQQFKFGTYSFNPHMTIGYRDLTFENYVKAMENYQSKEYKTKFLVDRILLLRHEGKWMPIAEKKLTGHSFTP</sequence>
<dbReference type="SUPFAM" id="SSF55144">
    <property type="entry name" value="LigT-like"/>
    <property type="match status" value="1"/>
</dbReference>
<dbReference type="PANTHER" id="PTHR40037:SF1">
    <property type="entry name" value="PHOSPHOESTERASE SAOUHSC_00951-RELATED"/>
    <property type="match status" value="1"/>
</dbReference>
<dbReference type="EMBL" id="RJTX01000003">
    <property type="protein sequence ID" value="ROH96805.1"/>
    <property type="molecule type" value="Genomic_DNA"/>
</dbReference>
<proteinExistence type="predicted"/>
<evidence type="ECO:0000313" key="4">
    <source>
        <dbReference type="Proteomes" id="UP000295709"/>
    </source>
</evidence>
<keyword evidence="1" id="KW-0436">Ligase</keyword>
<protein>
    <submittedName>
        <fullName evidence="1 2">2'-5' RNA ligase</fullName>
    </submittedName>
</protein>
<dbReference type="InterPro" id="IPR050580">
    <property type="entry name" value="2H_phosphoesterase_YjcG-like"/>
</dbReference>
<name>A0A3N0VVM3_9FLAO</name>
<evidence type="ECO:0000313" key="3">
    <source>
        <dbReference type="Proteomes" id="UP000269375"/>
    </source>
</evidence>